<dbReference type="EMBL" id="JAUEPR010000011">
    <property type="protein sequence ID" value="KAK0479502.1"/>
    <property type="molecule type" value="Genomic_DNA"/>
</dbReference>
<evidence type="ECO:0000313" key="2">
    <source>
        <dbReference type="Proteomes" id="UP001175227"/>
    </source>
</evidence>
<reference evidence="1" key="1">
    <citation type="submission" date="2023-06" db="EMBL/GenBank/DDBJ databases">
        <authorList>
            <consortium name="Lawrence Berkeley National Laboratory"/>
            <person name="Ahrendt S."/>
            <person name="Sahu N."/>
            <person name="Indic B."/>
            <person name="Wong-Bajracharya J."/>
            <person name="Merenyi Z."/>
            <person name="Ke H.-M."/>
            <person name="Monk M."/>
            <person name="Kocsube S."/>
            <person name="Drula E."/>
            <person name="Lipzen A."/>
            <person name="Balint B."/>
            <person name="Henrissat B."/>
            <person name="Andreopoulos B."/>
            <person name="Martin F.M."/>
            <person name="Harder C.B."/>
            <person name="Rigling D."/>
            <person name="Ford K.L."/>
            <person name="Foster G.D."/>
            <person name="Pangilinan J."/>
            <person name="Papanicolaou A."/>
            <person name="Barry K."/>
            <person name="LaButti K."/>
            <person name="Viragh M."/>
            <person name="Koriabine M."/>
            <person name="Yan M."/>
            <person name="Riley R."/>
            <person name="Champramary S."/>
            <person name="Plett K.L."/>
            <person name="Tsai I.J."/>
            <person name="Slot J."/>
            <person name="Sipos G."/>
            <person name="Plett J."/>
            <person name="Nagy L.G."/>
            <person name="Grigoriev I.V."/>
        </authorList>
    </citation>
    <scope>NUCLEOTIDE SEQUENCE</scope>
    <source>
        <strain evidence="1">ICMP 16352</strain>
    </source>
</reference>
<dbReference type="AlphaFoldDB" id="A0AA39U7Y2"/>
<feature type="non-terminal residue" evidence="1">
    <location>
        <position position="1"/>
    </location>
</feature>
<protein>
    <submittedName>
        <fullName evidence="1">Uncharacterized protein</fullName>
    </submittedName>
</protein>
<accession>A0AA39U7Y2</accession>
<dbReference type="Proteomes" id="UP001175227">
    <property type="component" value="Unassembled WGS sequence"/>
</dbReference>
<sequence length="94" mass="11326">CPLCHDYADAIWKYNLCSHITHCHPTANVMLYKDLWVISLEECILMRREYLMMPRQRRRKENGWGNGVHISWKHGTAMAFRYENIFVLLLCWIN</sequence>
<name>A0AA39U7Y2_9AGAR</name>
<keyword evidence="2" id="KW-1185">Reference proteome</keyword>
<comment type="caution">
    <text evidence="1">The sequence shown here is derived from an EMBL/GenBank/DDBJ whole genome shotgun (WGS) entry which is preliminary data.</text>
</comment>
<organism evidence="1 2">
    <name type="scientific">Armillaria novae-zelandiae</name>
    <dbReference type="NCBI Taxonomy" id="153914"/>
    <lineage>
        <taxon>Eukaryota</taxon>
        <taxon>Fungi</taxon>
        <taxon>Dikarya</taxon>
        <taxon>Basidiomycota</taxon>
        <taxon>Agaricomycotina</taxon>
        <taxon>Agaricomycetes</taxon>
        <taxon>Agaricomycetidae</taxon>
        <taxon>Agaricales</taxon>
        <taxon>Marasmiineae</taxon>
        <taxon>Physalacriaceae</taxon>
        <taxon>Armillaria</taxon>
    </lineage>
</organism>
<gene>
    <name evidence="1" type="ORF">IW261DRAFT_1336655</name>
</gene>
<evidence type="ECO:0000313" key="1">
    <source>
        <dbReference type="EMBL" id="KAK0479502.1"/>
    </source>
</evidence>
<proteinExistence type="predicted"/>